<organism evidence="1 2">
    <name type="scientific">Kingella potus</name>
    <dbReference type="NCBI Taxonomy" id="265175"/>
    <lineage>
        <taxon>Bacteria</taxon>
        <taxon>Pseudomonadati</taxon>
        <taxon>Pseudomonadota</taxon>
        <taxon>Betaproteobacteria</taxon>
        <taxon>Neisseriales</taxon>
        <taxon>Neisseriaceae</taxon>
        <taxon>Kingella</taxon>
    </lineage>
</organism>
<keyword evidence="2" id="KW-1185">Reference proteome</keyword>
<evidence type="ECO:0000313" key="1">
    <source>
        <dbReference type="EMBL" id="STQ99938.1"/>
    </source>
</evidence>
<dbReference type="Proteomes" id="UP000254293">
    <property type="component" value="Unassembled WGS sequence"/>
</dbReference>
<dbReference type="RefSeq" id="WP_172461178.1">
    <property type="nucleotide sequence ID" value="NZ_CP091516.1"/>
</dbReference>
<evidence type="ECO:0000313" key="2">
    <source>
        <dbReference type="Proteomes" id="UP000254293"/>
    </source>
</evidence>
<name>A0A377QZD9_9NEIS</name>
<gene>
    <name evidence="1" type="ORF">NCTC13336_00126</name>
</gene>
<proteinExistence type="predicted"/>
<dbReference type="AlphaFoldDB" id="A0A377QZD9"/>
<accession>A0A377QZD9</accession>
<reference evidence="1 2" key="1">
    <citation type="submission" date="2018-06" db="EMBL/GenBank/DDBJ databases">
        <authorList>
            <consortium name="Pathogen Informatics"/>
            <person name="Doyle S."/>
        </authorList>
    </citation>
    <scope>NUCLEOTIDE SEQUENCE [LARGE SCALE GENOMIC DNA]</scope>
    <source>
        <strain evidence="1 2">NCTC13336</strain>
    </source>
</reference>
<sequence>MALTRSEINRRSEEKRGIRQKAFKLEKEIFELFERKNHNPQRLRPSETPPAWRLF</sequence>
<dbReference type="EMBL" id="UGJJ01000001">
    <property type="protein sequence ID" value="STQ99938.1"/>
    <property type="molecule type" value="Genomic_DNA"/>
</dbReference>
<protein>
    <submittedName>
        <fullName evidence="1">Uncharacterized protein</fullName>
    </submittedName>
</protein>